<keyword evidence="10" id="KW-1185">Reference proteome</keyword>
<dbReference type="GO" id="GO:0003676">
    <property type="term" value="F:nucleic acid binding"/>
    <property type="evidence" value="ECO:0007669"/>
    <property type="project" value="InterPro"/>
</dbReference>
<dbReference type="InterPro" id="IPR013520">
    <property type="entry name" value="Ribonucl_H"/>
</dbReference>
<keyword evidence="4" id="KW-0378">Hydrolase</keyword>
<dbReference type="InterPro" id="IPR047021">
    <property type="entry name" value="REXO1/3/4-like"/>
</dbReference>
<evidence type="ECO:0000256" key="4">
    <source>
        <dbReference type="ARBA" id="ARBA00022801"/>
    </source>
</evidence>
<evidence type="ECO:0000256" key="6">
    <source>
        <dbReference type="ARBA" id="ARBA00023242"/>
    </source>
</evidence>
<evidence type="ECO:0000256" key="7">
    <source>
        <dbReference type="SAM" id="MobiDB-lite"/>
    </source>
</evidence>
<dbReference type="SUPFAM" id="SSF53098">
    <property type="entry name" value="Ribonuclease H-like"/>
    <property type="match status" value="1"/>
</dbReference>
<evidence type="ECO:0000256" key="3">
    <source>
        <dbReference type="ARBA" id="ARBA00022722"/>
    </source>
</evidence>
<protein>
    <recommendedName>
        <fullName evidence="8">Exonuclease domain-containing protein</fullName>
    </recommendedName>
</protein>
<dbReference type="OrthoDB" id="16516at2759"/>
<evidence type="ECO:0000313" key="9">
    <source>
        <dbReference type="EMBL" id="KAF8410115.1"/>
    </source>
</evidence>
<evidence type="ECO:0000256" key="2">
    <source>
        <dbReference type="ARBA" id="ARBA00006357"/>
    </source>
</evidence>
<reference evidence="9 10" key="1">
    <citation type="submission" date="2020-04" db="EMBL/GenBank/DDBJ databases">
        <title>Plant Genome Project.</title>
        <authorList>
            <person name="Zhang R.-G."/>
        </authorList>
    </citation>
    <scope>NUCLEOTIDE SEQUENCE [LARGE SCALE GENOMIC DNA]</scope>
    <source>
        <strain evidence="9">YNK0</strain>
        <tissue evidence="9">Leaf</tissue>
    </source>
</reference>
<dbReference type="InterPro" id="IPR012337">
    <property type="entry name" value="RNaseH-like_sf"/>
</dbReference>
<dbReference type="GO" id="GO:0005634">
    <property type="term" value="C:nucleus"/>
    <property type="evidence" value="ECO:0007669"/>
    <property type="project" value="UniProtKB-SubCell"/>
</dbReference>
<evidence type="ECO:0000256" key="1">
    <source>
        <dbReference type="ARBA" id="ARBA00004123"/>
    </source>
</evidence>
<dbReference type="Proteomes" id="UP000655225">
    <property type="component" value="Unassembled WGS sequence"/>
</dbReference>
<accession>A0A834ZQQ9</accession>
<dbReference type="PANTHER" id="PTHR12801">
    <property type="entry name" value="RNA EXONUCLEASE REXO1 / RECO3 FAMILY MEMBER-RELATED"/>
    <property type="match status" value="1"/>
</dbReference>
<dbReference type="SMART" id="SM00479">
    <property type="entry name" value="EXOIII"/>
    <property type="match status" value="1"/>
</dbReference>
<sequence>MDEKIAAAEKEVLVEIVRLAQKQGMKGAKGGWKEFLNCYDRRFGASLSDPARRSVDVLTAFLKTFTEEEDLKFFAKVMQSHSNRKSVEQLSKNSGDLESPQQRLVRLTHEHMQYPLNYSFPSFNEEWMVTKVSKRSKAMKSNAMLAVDCEMVLCQDATEAAVRVCVVDHNLEVKLNELVNPNKAVADYRTEITGISAKDLEGITCSLSDIQKSMKKLLSHGTILVGHSLNNDLRVLKLDHARVIDTSFIFKYLDEPTFRRPSLNNLCKANLGNHHLIAERNANTRGRFIRALVFGKKQCTWIIILEGRKNFVGTVLGYEVRKKGVPHNCLDDACAAMKLVLAKIEHGFDDGIALDREDVPESEMANLLLHGISTDIPREELQNIFPGDFTIEVQPNKRGRGKKYTAIAMFKDPLEAHKAFESIEGNKEKDSSGRPQKLFSFILSTGLTARIYVREMARDAIDQSANSNKRSFQADADEIKGESKKPKTDKKSREEPKTDTNQCDNHITEIKGESKPKTGKKSREEPKKTETDANQCDNHIADIGRLKQMLSQRDDEILNMHKIISALTRKHGL</sequence>
<name>A0A834ZQQ9_TETSI</name>
<dbReference type="CDD" id="cd06145">
    <property type="entry name" value="REX1_like"/>
    <property type="match status" value="1"/>
</dbReference>
<gene>
    <name evidence="9" type="ORF">HHK36_002637</name>
</gene>
<dbReference type="InterPro" id="IPR034922">
    <property type="entry name" value="REX1-like_exo"/>
</dbReference>
<evidence type="ECO:0000313" key="10">
    <source>
        <dbReference type="Proteomes" id="UP000655225"/>
    </source>
</evidence>
<comment type="similarity">
    <text evidence="2">Belongs to the REXO1/REXO3 family.</text>
</comment>
<dbReference type="PANTHER" id="PTHR12801:SF115">
    <property type="entry name" value="FI18136P1-RELATED"/>
    <property type="match status" value="1"/>
</dbReference>
<feature type="domain" description="Exonuclease" evidence="8">
    <location>
        <begin position="143"/>
        <end position="349"/>
    </location>
</feature>
<dbReference type="InterPro" id="IPR036397">
    <property type="entry name" value="RNaseH_sf"/>
</dbReference>
<keyword evidence="3" id="KW-0540">Nuclease</keyword>
<keyword evidence="5" id="KW-0269">Exonuclease</keyword>
<dbReference type="AlphaFoldDB" id="A0A834ZQQ9"/>
<dbReference type="GO" id="GO:0004527">
    <property type="term" value="F:exonuclease activity"/>
    <property type="evidence" value="ECO:0007669"/>
    <property type="project" value="UniProtKB-KW"/>
</dbReference>
<evidence type="ECO:0000256" key="5">
    <source>
        <dbReference type="ARBA" id="ARBA00022839"/>
    </source>
</evidence>
<feature type="compositionally biased region" description="Basic and acidic residues" evidence="7">
    <location>
        <begin position="477"/>
        <end position="498"/>
    </location>
</feature>
<dbReference type="Gene3D" id="3.30.420.10">
    <property type="entry name" value="Ribonuclease H-like superfamily/Ribonuclease H"/>
    <property type="match status" value="1"/>
</dbReference>
<feature type="region of interest" description="Disordered" evidence="7">
    <location>
        <begin position="463"/>
        <end position="536"/>
    </location>
</feature>
<comment type="caution">
    <text evidence="9">The sequence shown here is derived from an EMBL/GenBank/DDBJ whole genome shotgun (WGS) entry which is preliminary data.</text>
</comment>
<organism evidence="9 10">
    <name type="scientific">Tetracentron sinense</name>
    <name type="common">Spur-leaf</name>
    <dbReference type="NCBI Taxonomy" id="13715"/>
    <lineage>
        <taxon>Eukaryota</taxon>
        <taxon>Viridiplantae</taxon>
        <taxon>Streptophyta</taxon>
        <taxon>Embryophyta</taxon>
        <taxon>Tracheophyta</taxon>
        <taxon>Spermatophyta</taxon>
        <taxon>Magnoliopsida</taxon>
        <taxon>Trochodendrales</taxon>
        <taxon>Trochodendraceae</taxon>
        <taxon>Tetracentron</taxon>
    </lineage>
</organism>
<feature type="compositionally biased region" description="Basic and acidic residues" evidence="7">
    <location>
        <begin position="506"/>
        <end position="531"/>
    </location>
</feature>
<keyword evidence="6" id="KW-0539">Nucleus</keyword>
<comment type="subcellular location">
    <subcellularLocation>
        <location evidence="1">Nucleus</location>
    </subcellularLocation>
</comment>
<proteinExistence type="inferred from homology"/>
<dbReference type="OMA" id="YPIDYSF"/>
<evidence type="ECO:0000259" key="8">
    <source>
        <dbReference type="SMART" id="SM00479"/>
    </source>
</evidence>
<dbReference type="EMBL" id="JABCRI010000002">
    <property type="protein sequence ID" value="KAF8410115.1"/>
    <property type="molecule type" value="Genomic_DNA"/>
</dbReference>